<evidence type="ECO:0000313" key="3">
    <source>
        <dbReference type="Proteomes" id="UP000765509"/>
    </source>
</evidence>
<proteinExistence type="predicted"/>
<reference evidence="2" key="1">
    <citation type="submission" date="2021-03" db="EMBL/GenBank/DDBJ databases">
        <title>Draft genome sequence of rust myrtle Austropuccinia psidii MF-1, a brazilian biotype.</title>
        <authorList>
            <person name="Quecine M.C."/>
            <person name="Pachon D.M.R."/>
            <person name="Bonatelli M.L."/>
            <person name="Correr F.H."/>
            <person name="Franceschini L.M."/>
            <person name="Leite T.F."/>
            <person name="Margarido G.R.A."/>
            <person name="Almeida C.A."/>
            <person name="Ferrarezi J.A."/>
            <person name="Labate C.A."/>
        </authorList>
    </citation>
    <scope>NUCLEOTIDE SEQUENCE</scope>
    <source>
        <strain evidence="2">MF-1</strain>
    </source>
</reference>
<comment type="caution">
    <text evidence="2">The sequence shown here is derived from an EMBL/GenBank/DDBJ whole genome shotgun (WGS) entry which is preliminary data.</text>
</comment>
<feature type="compositionally biased region" description="Basic and acidic residues" evidence="1">
    <location>
        <begin position="38"/>
        <end position="52"/>
    </location>
</feature>
<feature type="region of interest" description="Disordered" evidence="1">
    <location>
        <begin position="87"/>
        <end position="170"/>
    </location>
</feature>
<feature type="region of interest" description="Disordered" evidence="1">
    <location>
        <begin position="1"/>
        <end position="63"/>
    </location>
</feature>
<feature type="compositionally biased region" description="Polar residues" evidence="1">
    <location>
        <begin position="1"/>
        <end position="10"/>
    </location>
</feature>
<name>A0A9Q3Q011_9BASI</name>
<dbReference type="Proteomes" id="UP000765509">
    <property type="component" value="Unassembled WGS sequence"/>
</dbReference>
<keyword evidence="3" id="KW-1185">Reference proteome</keyword>
<evidence type="ECO:0000313" key="2">
    <source>
        <dbReference type="EMBL" id="MBW0578347.1"/>
    </source>
</evidence>
<sequence length="170" mass="19699">MEHGQQNVDNGSIKGRSRNKSAEELSEANGLDRRHKINERIQAHGRARDDFGTPRYGRRSPIFPTTIQQFQALQAKVNFIQRSPIILGSLQKKERTPRKKQNSFQPEEERRRPLDEETDVSSPRDAQKQNRYVPKSGINRLESIDPEPTSENKIHTHHFKNNEPVNNKLT</sequence>
<evidence type="ECO:0000256" key="1">
    <source>
        <dbReference type="SAM" id="MobiDB-lite"/>
    </source>
</evidence>
<gene>
    <name evidence="2" type="ORF">O181_118062</name>
</gene>
<dbReference type="EMBL" id="AVOT02102595">
    <property type="protein sequence ID" value="MBW0578347.1"/>
    <property type="molecule type" value="Genomic_DNA"/>
</dbReference>
<protein>
    <submittedName>
        <fullName evidence="2">Uncharacterized protein</fullName>
    </submittedName>
</protein>
<dbReference type="AlphaFoldDB" id="A0A9Q3Q011"/>
<organism evidence="2 3">
    <name type="scientific">Austropuccinia psidii MF-1</name>
    <dbReference type="NCBI Taxonomy" id="1389203"/>
    <lineage>
        <taxon>Eukaryota</taxon>
        <taxon>Fungi</taxon>
        <taxon>Dikarya</taxon>
        <taxon>Basidiomycota</taxon>
        <taxon>Pucciniomycotina</taxon>
        <taxon>Pucciniomycetes</taxon>
        <taxon>Pucciniales</taxon>
        <taxon>Sphaerophragmiaceae</taxon>
        <taxon>Austropuccinia</taxon>
    </lineage>
</organism>
<accession>A0A9Q3Q011</accession>